<sequence>MSNDDMFQWWRQAPFGCALYQETATHPEQWVFVDANAIFKVVTGLTAERLAGSQPEEFNRHAVYFSESTALCYQVDSYAPAAGFFLVILQQIPNLHFASPPTASQRNPVALVSLLLELGQHFSTVEPAALPAFIQQALAKLGQTVAADRVYIFNYDFNNNTCSNTFEWCAEGVMPEINSLQGVPLAAIPQWLHAHQTGQEMHIPDVPALPKGDALKQILQPQGIKSLLTIPLLAGMELLGFVGFDSVKNYRYYTEQERLVLGVFARMLVNLEVSARHRVLK</sequence>
<proteinExistence type="predicted"/>
<evidence type="ECO:0000313" key="3">
    <source>
        <dbReference type="Proteomes" id="UP000633814"/>
    </source>
</evidence>
<gene>
    <name evidence="2" type="ORF">JAO78_002755</name>
</gene>
<dbReference type="Gene3D" id="3.30.450.40">
    <property type="match status" value="1"/>
</dbReference>
<dbReference type="SMART" id="SM00065">
    <property type="entry name" value="GAF"/>
    <property type="match status" value="1"/>
</dbReference>
<keyword evidence="3" id="KW-1185">Reference proteome</keyword>
<dbReference type="InterPro" id="IPR029016">
    <property type="entry name" value="GAF-like_dom_sf"/>
</dbReference>
<protein>
    <submittedName>
        <fullName evidence="2">GAF domain-containing protein</fullName>
    </submittedName>
</protein>
<feature type="domain" description="GAF" evidence="1">
    <location>
        <begin position="129"/>
        <end position="281"/>
    </location>
</feature>
<accession>A0ABS8C091</accession>
<comment type="caution">
    <text evidence="2">The sequence shown here is derived from an EMBL/GenBank/DDBJ whole genome shotgun (WGS) entry which is preliminary data.</text>
</comment>
<dbReference type="InterPro" id="IPR003018">
    <property type="entry name" value="GAF"/>
</dbReference>
<name>A0ABS8C091_9ALTE</name>
<dbReference type="SUPFAM" id="SSF55781">
    <property type="entry name" value="GAF domain-like"/>
    <property type="match status" value="1"/>
</dbReference>
<dbReference type="RefSeq" id="WP_226749814.1">
    <property type="nucleotide sequence ID" value="NZ_JAEINI020000001.1"/>
</dbReference>
<evidence type="ECO:0000313" key="2">
    <source>
        <dbReference type="EMBL" id="MCB5225729.1"/>
    </source>
</evidence>
<dbReference type="Proteomes" id="UP000633814">
    <property type="component" value="Unassembled WGS sequence"/>
</dbReference>
<dbReference type="Pfam" id="PF01590">
    <property type="entry name" value="GAF"/>
    <property type="match status" value="1"/>
</dbReference>
<organism evidence="2 3">
    <name type="scientific">Alishewanella maricola</name>
    <dbReference type="NCBI Taxonomy" id="2795740"/>
    <lineage>
        <taxon>Bacteria</taxon>
        <taxon>Pseudomonadati</taxon>
        <taxon>Pseudomonadota</taxon>
        <taxon>Gammaproteobacteria</taxon>
        <taxon>Alteromonadales</taxon>
        <taxon>Alteromonadaceae</taxon>
        <taxon>Alishewanella</taxon>
    </lineage>
</organism>
<dbReference type="EMBL" id="JAEINI020000001">
    <property type="protein sequence ID" value="MCB5225729.1"/>
    <property type="molecule type" value="Genomic_DNA"/>
</dbReference>
<evidence type="ECO:0000259" key="1">
    <source>
        <dbReference type="SMART" id="SM00065"/>
    </source>
</evidence>
<reference evidence="2 3" key="1">
    <citation type="submission" date="2021-10" db="EMBL/GenBank/DDBJ databases">
        <title>Alishewanella koreense sp. nov. isolated from seawater of southwestern coast in South Korea and the proposal for the reclassification of Rheinheimera perlucida and Rheinheimera tuosuensis as Arsukibacterium perlucida and Arsukibacterium tuosuensis.</title>
        <authorList>
            <person name="Kim K.H."/>
            <person name="Ruan W."/>
            <person name="Kim K.R."/>
            <person name="Baek J.H."/>
            <person name="Jeon C.O."/>
        </authorList>
    </citation>
    <scope>NUCLEOTIDE SEQUENCE [LARGE SCALE GENOMIC DNA]</scope>
    <source>
        <strain evidence="2 3">16-MA</strain>
    </source>
</reference>